<protein>
    <submittedName>
        <fullName evidence="1">Thioredoxin</fullName>
    </submittedName>
</protein>
<dbReference type="SUPFAM" id="SSF52833">
    <property type="entry name" value="Thioredoxin-like"/>
    <property type="match status" value="1"/>
</dbReference>
<reference evidence="1 4" key="2">
    <citation type="submission" date="2016-11" db="EMBL/GenBank/DDBJ databases">
        <title>Genomic analysis of Caldithrix abyssi and proposal of a novel bacterial phylum Caldithrichaeota.</title>
        <authorList>
            <person name="Kublanov I."/>
            <person name="Sigalova O."/>
            <person name="Gavrilov S."/>
            <person name="Lebedinsky A."/>
            <person name="Ivanova N."/>
            <person name="Daum C."/>
            <person name="Reddy T."/>
            <person name="Klenk H.P."/>
            <person name="Goker M."/>
            <person name="Reva O."/>
            <person name="Miroshnichenko M."/>
            <person name="Kyprides N."/>
            <person name="Woyke T."/>
            <person name="Gelfand M."/>
        </authorList>
    </citation>
    <scope>NUCLEOTIDE SEQUENCE [LARGE SCALE GENOMIC DNA]</scope>
    <source>
        <strain evidence="1 4">LF13</strain>
    </source>
</reference>
<organism evidence="2 3">
    <name type="scientific">Caldithrix abyssi DSM 13497</name>
    <dbReference type="NCBI Taxonomy" id="880073"/>
    <lineage>
        <taxon>Bacteria</taxon>
        <taxon>Pseudomonadati</taxon>
        <taxon>Calditrichota</taxon>
        <taxon>Calditrichia</taxon>
        <taxon>Calditrichales</taxon>
        <taxon>Calditrichaceae</taxon>
        <taxon>Caldithrix</taxon>
    </lineage>
</organism>
<evidence type="ECO:0000313" key="2">
    <source>
        <dbReference type="EMBL" id="EHO42629.1"/>
    </source>
</evidence>
<dbReference type="EMBL" id="CM001402">
    <property type="protein sequence ID" value="EHO42629.1"/>
    <property type="molecule type" value="Genomic_DNA"/>
</dbReference>
<dbReference type="Proteomes" id="UP000183868">
    <property type="component" value="Chromosome"/>
</dbReference>
<dbReference type="OrthoDB" id="6120799at2"/>
<dbReference type="Proteomes" id="UP000004671">
    <property type="component" value="Chromosome"/>
</dbReference>
<accession>H1XT62</accession>
<name>H1XT62_CALAY</name>
<dbReference type="PaxDb" id="880073-Calab_3023"/>
<gene>
    <name evidence="1" type="ORF">Cabys_1892</name>
    <name evidence="2" type="ORF">Calab_3023</name>
</gene>
<reference evidence="2 3" key="1">
    <citation type="submission" date="2011-09" db="EMBL/GenBank/DDBJ databases">
        <title>The permanent draft genome of Caldithrix abyssi DSM 13497.</title>
        <authorList>
            <consortium name="US DOE Joint Genome Institute (JGI-PGF)"/>
            <person name="Lucas S."/>
            <person name="Han J."/>
            <person name="Lapidus A."/>
            <person name="Bruce D."/>
            <person name="Goodwin L."/>
            <person name="Pitluck S."/>
            <person name="Peters L."/>
            <person name="Kyrpides N."/>
            <person name="Mavromatis K."/>
            <person name="Ivanova N."/>
            <person name="Mikhailova N."/>
            <person name="Chertkov O."/>
            <person name="Detter J.C."/>
            <person name="Tapia R."/>
            <person name="Han C."/>
            <person name="Land M."/>
            <person name="Hauser L."/>
            <person name="Markowitz V."/>
            <person name="Cheng J.-F."/>
            <person name="Hugenholtz P."/>
            <person name="Woyke T."/>
            <person name="Wu D."/>
            <person name="Spring S."/>
            <person name="Brambilla E."/>
            <person name="Klenk H.-P."/>
            <person name="Eisen J.A."/>
        </authorList>
    </citation>
    <scope>NUCLEOTIDE SEQUENCE [LARGE SCALE GENOMIC DNA]</scope>
    <source>
        <strain evidence="2 3">DSM 13497</strain>
    </source>
</reference>
<dbReference type="InParanoid" id="H1XT62"/>
<dbReference type="eggNOG" id="COG0526">
    <property type="taxonomic scope" value="Bacteria"/>
</dbReference>
<sequence length="183" mass="21241">MKNLSDYFEKALPLKTYLSYLGDQRALHELHYRRAQVDEFLPVSLPELKILVITEPWCGDSTAILPVLQKFFENKPAEIRIALRDEQPDLMDLFLTNGARAIPIVAVLDKEGRYLFRFGPRPEAARQIFENYRPLINEGKIEKVEVLKKIRQFYAKDRGRAILTELVEKLTAADHKNETIEDV</sequence>
<proteinExistence type="predicted"/>
<dbReference type="Gene3D" id="3.40.30.10">
    <property type="entry name" value="Glutaredoxin"/>
    <property type="match status" value="1"/>
</dbReference>
<evidence type="ECO:0000313" key="4">
    <source>
        <dbReference type="Proteomes" id="UP000183868"/>
    </source>
</evidence>
<dbReference type="STRING" id="880073.Cabys_1892"/>
<dbReference type="HOGENOM" id="CLU_114536_1_0_0"/>
<dbReference type="KEGG" id="caby:Cabys_1892"/>
<evidence type="ECO:0000313" key="3">
    <source>
        <dbReference type="Proteomes" id="UP000004671"/>
    </source>
</evidence>
<keyword evidence="3" id="KW-1185">Reference proteome</keyword>
<evidence type="ECO:0000313" key="1">
    <source>
        <dbReference type="EMBL" id="APF18641.1"/>
    </source>
</evidence>
<dbReference type="AlphaFoldDB" id="H1XT62"/>
<dbReference type="RefSeq" id="WP_006929985.1">
    <property type="nucleotide sequence ID" value="NZ_CM001402.1"/>
</dbReference>
<dbReference type="InterPro" id="IPR036249">
    <property type="entry name" value="Thioredoxin-like_sf"/>
</dbReference>
<dbReference type="EMBL" id="CP018099">
    <property type="protein sequence ID" value="APF18641.1"/>
    <property type="molecule type" value="Genomic_DNA"/>
</dbReference>
<dbReference type="Pfam" id="PF14595">
    <property type="entry name" value="Thioredoxin_9"/>
    <property type="match status" value="1"/>
</dbReference>